<dbReference type="EMBL" id="CM044701">
    <property type="protein sequence ID" value="KAI5680567.1"/>
    <property type="molecule type" value="Genomic_DNA"/>
</dbReference>
<proteinExistence type="predicted"/>
<gene>
    <name evidence="1" type="ORF">M9H77_01794</name>
</gene>
<dbReference type="Proteomes" id="UP001060085">
    <property type="component" value="Linkage Group LG01"/>
</dbReference>
<protein>
    <submittedName>
        <fullName evidence="1">Uncharacterized protein</fullName>
    </submittedName>
</protein>
<accession>A0ACC0C6S0</accession>
<organism evidence="1 2">
    <name type="scientific">Catharanthus roseus</name>
    <name type="common">Madagascar periwinkle</name>
    <name type="synonym">Vinca rosea</name>
    <dbReference type="NCBI Taxonomy" id="4058"/>
    <lineage>
        <taxon>Eukaryota</taxon>
        <taxon>Viridiplantae</taxon>
        <taxon>Streptophyta</taxon>
        <taxon>Embryophyta</taxon>
        <taxon>Tracheophyta</taxon>
        <taxon>Spermatophyta</taxon>
        <taxon>Magnoliopsida</taxon>
        <taxon>eudicotyledons</taxon>
        <taxon>Gunneridae</taxon>
        <taxon>Pentapetalae</taxon>
        <taxon>asterids</taxon>
        <taxon>lamiids</taxon>
        <taxon>Gentianales</taxon>
        <taxon>Apocynaceae</taxon>
        <taxon>Rauvolfioideae</taxon>
        <taxon>Vinceae</taxon>
        <taxon>Catharanthinae</taxon>
        <taxon>Catharanthus</taxon>
    </lineage>
</organism>
<reference evidence="2" key="1">
    <citation type="journal article" date="2023" name="Nat. Plants">
        <title>Single-cell RNA sequencing provides a high-resolution roadmap for understanding the multicellular compartmentation of specialized metabolism.</title>
        <authorList>
            <person name="Sun S."/>
            <person name="Shen X."/>
            <person name="Li Y."/>
            <person name="Li Y."/>
            <person name="Wang S."/>
            <person name="Li R."/>
            <person name="Zhang H."/>
            <person name="Shen G."/>
            <person name="Guo B."/>
            <person name="Wei J."/>
            <person name="Xu J."/>
            <person name="St-Pierre B."/>
            <person name="Chen S."/>
            <person name="Sun C."/>
        </authorList>
    </citation>
    <scope>NUCLEOTIDE SEQUENCE [LARGE SCALE GENOMIC DNA]</scope>
</reference>
<evidence type="ECO:0000313" key="2">
    <source>
        <dbReference type="Proteomes" id="UP001060085"/>
    </source>
</evidence>
<keyword evidence="2" id="KW-1185">Reference proteome</keyword>
<comment type="caution">
    <text evidence="1">The sequence shown here is derived from an EMBL/GenBank/DDBJ whole genome shotgun (WGS) entry which is preliminary data.</text>
</comment>
<evidence type="ECO:0000313" key="1">
    <source>
        <dbReference type="EMBL" id="KAI5680567.1"/>
    </source>
</evidence>
<sequence length="502" mass="54702">MAAETNGNAKATINNIPQIKFTKLFINGDFVDSVSGKTFETIDPRSEQVLATIAEGDKEDVDLAVKAARDAFDHGSWPRFPGLVRRKILMKFADLVEENIDELAALEAADAGKLVSFLKNIDLPAGAETLRYYAGAGDKIHGETLKMSRELQGYTLYEPIGVVGIIIPWNYPSNMFFIKVAPALASGCTVIVKPAEQTPLTALFYAHLAKKAGIPDGVINVITGYGSTAGAAIASHMDIDKVTFTGSTEVGRLIMQAAATSNLKQVSLELGGKNPMIVFPDADIDMAATLVLQGSLWNKGEVCVASSRIFVQEGIYDELANKLVEKAKTWVVGDPFDPQTLQGPQIDKAQYNKILSYIEHGKREGATLLSGGKPCGEKGYYIEPTIFSNVKDDMIIAKEEIFGPVISLMKFRTIEEVIKRANSTKYGLAAEIITKDLNTANTMSRSIRAGVIWINCVMAFDIDCPYGGYKMSGFGRDFGMNALYQYLQVKSVVTPLYNSPWL</sequence>
<name>A0ACC0C6S0_CATRO</name>